<evidence type="ECO:0000313" key="2">
    <source>
        <dbReference type="EMBL" id="CAE0053857.1"/>
    </source>
</evidence>
<dbReference type="InterPro" id="IPR036869">
    <property type="entry name" value="J_dom_sf"/>
</dbReference>
<gene>
    <name evidence="2" type="ORF">RMAR00112_LOCUS21886</name>
</gene>
<proteinExistence type="predicted"/>
<protein>
    <recommendedName>
        <fullName evidence="1">J domain-containing protein</fullName>
    </recommendedName>
</protein>
<dbReference type="SUPFAM" id="SSF46565">
    <property type="entry name" value="Chaperone J-domain"/>
    <property type="match status" value="1"/>
</dbReference>
<dbReference type="Gene3D" id="1.10.287.110">
    <property type="entry name" value="DnaJ domain"/>
    <property type="match status" value="1"/>
</dbReference>
<feature type="domain" description="J" evidence="1">
    <location>
        <begin position="2"/>
        <end position="36"/>
    </location>
</feature>
<organism evidence="2">
    <name type="scientific">Rhodosorus marinus</name>
    <dbReference type="NCBI Taxonomy" id="101924"/>
    <lineage>
        <taxon>Eukaryota</taxon>
        <taxon>Rhodophyta</taxon>
        <taxon>Stylonematophyceae</taxon>
        <taxon>Stylonematales</taxon>
        <taxon>Stylonemataceae</taxon>
        <taxon>Rhodosorus</taxon>
    </lineage>
</organism>
<dbReference type="InterPro" id="IPR001623">
    <property type="entry name" value="DnaJ_domain"/>
</dbReference>
<dbReference type="AlphaFoldDB" id="A0A7S2ZWF3"/>
<accession>A0A7S2ZWF3</accession>
<sequence>MLHPDKCKLPRGEEAMKNLSIAYGTLNNDAKRKNYDDVSGATATKKMGSSPRSRATLRMRQSMPQFCLHHVQIERPAQECVFLLICSTWTLGRKTAETVKLLPNGIIDGR</sequence>
<evidence type="ECO:0000259" key="1">
    <source>
        <dbReference type="Pfam" id="PF00226"/>
    </source>
</evidence>
<dbReference type="EMBL" id="HBHW01028280">
    <property type="protein sequence ID" value="CAE0053857.1"/>
    <property type="molecule type" value="Transcribed_RNA"/>
</dbReference>
<name>A0A7S2ZWF3_9RHOD</name>
<dbReference type="Pfam" id="PF00226">
    <property type="entry name" value="DnaJ"/>
    <property type="match status" value="1"/>
</dbReference>
<reference evidence="2" key="1">
    <citation type="submission" date="2021-01" db="EMBL/GenBank/DDBJ databases">
        <authorList>
            <person name="Corre E."/>
            <person name="Pelletier E."/>
            <person name="Niang G."/>
            <person name="Scheremetjew M."/>
            <person name="Finn R."/>
            <person name="Kale V."/>
            <person name="Holt S."/>
            <person name="Cochrane G."/>
            <person name="Meng A."/>
            <person name="Brown T."/>
            <person name="Cohen L."/>
        </authorList>
    </citation>
    <scope>NUCLEOTIDE SEQUENCE</scope>
    <source>
        <strain evidence="2">CCMP 769</strain>
    </source>
</reference>